<evidence type="ECO:0000313" key="8">
    <source>
        <dbReference type="EMBL" id="QUI21071.1"/>
    </source>
</evidence>
<dbReference type="SUPFAM" id="SSF53383">
    <property type="entry name" value="PLP-dependent transferases"/>
    <property type="match status" value="1"/>
</dbReference>
<dbReference type="InterPro" id="IPR015424">
    <property type="entry name" value="PyrdxlP-dep_Trfase"/>
</dbReference>
<evidence type="ECO:0000256" key="4">
    <source>
        <dbReference type="ARBA" id="ARBA00022898"/>
    </source>
</evidence>
<name>A0A8J8SEY3_9FIRM</name>
<comment type="cofactor">
    <cofactor evidence="1">
        <name>pyridoxal 5'-phosphate</name>
        <dbReference type="ChEBI" id="CHEBI:597326"/>
    </cofactor>
</comment>
<dbReference type="AlphaFoldDB" id="A0A8J8SEY3"/>
<evidence type="ECO:0000256" key="1">
    <source>
        <dbReference type="ARBA" id="ARBA00001933"/>
    </source>
</evidence>
<dbReference type="GO" id="GO:0016831">
    <property type="term" value="F:carboxy-lyase activity"/>
    <property type="evidence" value="ECO:0007669"/>
    <property type="project" value="UniProtKB-KW"/>
</dbReference>
<evidence type="ECO:0000256" key="3">
    <source>
        <dbReference type="ARBA" id="ARBA00022793"/>
    </source>
</evidence>
<dbReference type="Gene3D" id="3.40.640.10">
    <property type="entry name" value="Type I PLP-dependent aspartate aminotransferase-like (Major domain)"/>
    <property type="match status" value="1"/>
</dbReference>
<dbReference type="InterPro" id="IPR036633">
    <property type="entry name" value="Prn/Lys/Arg_de-COase_C_sf"/>
</dbReference>
<keyword evidence="8" id="KW-0032">Aminotransferase</keyword>
<evidence type="ECO:0000256" key="2">
    <source>
        <dbReference type="ARBA" id="ARBA00010671"/>
    </source>
</evidence>
<dbReference type="InterPro" id="IPR008286">
    <property type="entry name" value="Prn/Lys/Arg_de-COase_C"/>
</dbReference>
<dbReference type="SUPFAM" id="SSF55904">
    <property type="entry name" value="Ornithine decarboxylase C-terminal domain"/>
    <property type="match status" value="1"/>
</dbReference>
<dbReference type="PANTHER" id="PTHR43277">
    <property type="entry name" value="ARGININE DECARBOXYLASE"/>
    <property type="match status" value="1"/>
</dbReference>
<dbReference type="InterPro" id="IPR052357">
    <property type="entry name" value="Orn_Lys_Arg_decarboxylase-I"/>
</dbReference>
<dbReference type="KEGG" id="vpy:HZI73_01605"/>
<dbReference type="GO" id="GO:0008483">
    <property type="term" value="F:transaminase activity"/>
    <property type="evidence" value="ECO:0007669"/>
    <property type="project" value="UniProtKB-KW"/>
</dbReference>
<keyword evidence="8" id="KW-0808">Transferase</keyword>
<keyword evidence="3" id="KW-0210">Decarboxylase</keyword>
<keyword evidence="5" id="KW-0456">Lyase</keyword>
<sequence>MDRPTLYEQLYLYKKNIYPMHMPGHKLGRCTHLSEDAAIDVTEVEGTDNLHHPHGILLEAQEKAAKTFGAKRTFFLVGGSTSGILSAIWAVCCQGDKIIMARNAHKSVYNATLLCRLTPIYIYPRMIPENGLAAGLDPQQLEQLLKDNPSAKMVVITSPNYEGLVSDVKTIAKLVHEHGKLLMVDEAHGAHFSFHDDFPASVLAYGADIVVQSTHKTLPAYTQSAMLHVGSDRINLSRLQEALALFQSSSPSYMLMNGLDSCRDLLDRQGDVLFEKYVKDLKTCREKLVSELNCLQLVNQDVIGVHHIHHMDLSKLVIDCTVANKTGIELNHLLREQYNIQVELADKNHIVAMTSICDDEASLMAFAHALIEIDKGLKKTRNTHEHYDIIEDIQQVYMPWDAYTMQKRRVSFIESVGKVIGEFIIPFPPGIPLIVPGERISEGIIRIVEQYRDLDIMGMADNTCQTIQIIDEV</sequence>
<dbReference type="Pfam" id="PF01276">
    <property type="entry name" value="OKR_DC_1"/>
    <property type="match status" value="1"/>
</dbReference>
<dbReference type="Proteomes" id="UP000683246">
    <property type="component" value="Chromosome"/>
</dbReference>
<dbReference type="InterPro" id="IPR000310">
    <property type="entry name" value="Orn/Lys/Arg_deCO2ase_major_dom"/>
</dbReference>
<dbReference type="EMBL" id="CP058649">
    <property type="protein sequence ID" value="QUI21071.1"/>
    <property type="molecule type" value="Genomic_DNA"/>
</dbReference>
<evidence type="ECO:0000259" key="7">
    <source>
        <dbReference type="Pfam" id="PF03711"/>
    </source>
</evidence>
<keyword evidence="9" id="KW-1185">Reference proteome</keyword>
<dbReference type="RefSeq" id="WP_212696530.1">
    <property type="nucleotide sequence ID" value="NZ_CP058649.1"/>
</dbReference>
<accession>A0A8J8SEY3</accession>
<comment type="similarity">
    <text evidence="2">Belongs to the Orn/Lys/Arg decarboxylase class-I family.</text>
</comment>
<feature type="domain" description="Orn/Lys/Arg decarboxylases family 1 pyridoxal-P attachment site" evidence="6">
    <location>
        <begin position="6"/>
        <end position="310"/>
    </location>
</feature>
<dbReference type="PANTHER" id="PTHR43277:SF4">
    <property type="entry name" value="ARGININE DECARBOXYLASE"/>
    <property type="match status" value="1"/>
</dbReference>
<gene>
    <name evidence="8" type="ORF">HZI73_01605</name>
</gene>
<organism evidence="8 9">
    <name type="scientific">Vallitalea pronyensis</name>
    <dbReference type="NCBI Taxonomy" id="1348613"/>
    <lineage>
        <taxon>Bacteria</taxon>
        <taxon>Bacillati</taxon>
        <taxon>Bacillota</taxon>
        <taxon>Clostridia</taxon>
        <taxon>Lachnospirales</taxon>
        <taxon>Vallitaleaceae</taxon>
        <taxon>Vallitalea</taxon>
    </lineage>
</organism>
<evidence type="ECO:0000313" key="9">
    <source>
        <dbReference type="Proteomes" id="UP000683246"/>
    </source>
</evidence>
<reference evidence="8" key="1">
    <citation type="submission" date="2020-07" db="EMBL/GenBank/DDBJ databases">
        <title>Vallitalea pronyensis genome.</title>
        <authorList>
            <person name="Postec A."/>
        </authorList>
    </citation>
    <scope>NUCLEOTIDE SEQUENCE</scope>
    <source>
        <strain evidence="8">FatNI3</strain>
    </source>
</reference>
<feature type="domain" description="Orn/Lys/Arg decarboxylase C-terminal" evidence="7">
    <location>
        <begin position="369"/>
        <end position="444"/>
    </location>
</feature>
<keyword evidence="4" id="KW-0663">Pyridoxal phosphate</keyword>
<dbReference type="Gene3D" id="3.90.100.10">
    <property type="entry name" value="Orn/Lys/Arg decarboxylase, C-terminal domain"/>
    <property type="match status" value="1"/>
</dbReference>
<proteinExistence type="inferred from homology"/>
<dbReference type="InterPro" id="IPR015421">
    <property type="entry name" value="PyrdxlP-dep_Trfase_major"/>
</dbReference>
<dbReference type="Pfam" id="PF03711">
    <property type="entry name" value="OKR_DC_1_C"/>
    <property type="match status" value="1"/>
</dbReference>
<evidence type="ECO:0000259" key="6">
    <source>
        <dbReference type="Pfam" id="PF01276"/>
    </source>
</evidence>
<evidence type="ECO:0000256" key="5">
    <source>
        <dbReference type="ARBA" id="ARBA00023239"/>
    </source>
</evidence>
<protein>
    <submittedName>
        <fullName evidence="8">Aminotransferase class I/II-fold pyridoxal phosphate-dependent enzyme</fullName>
    </submittedName>
</protein>